<evidence type="ECO:0000256" key="2">
    <source>
        <dbReference type="ARBA" id="ARBA00006727"/>
    </source>
</evidence>
<feature type="domain" description="Major facilitator superfamily (MFS) profile" evidence="4">
    <location>
        <begin position="243"/>
        <end position="435"/>
    </location>
</feature>
<evidence type="ECO:0000313" key="6">
    <source>
        <dbReference type="Proteomes" id="UP000078397"/>
    </source>
</evidence>
<feature type="transmembrane region" description="Helical" evidence="3">
    <location>
        <begin position="242"/>
        <end position="260"/>
    </location>
</feature>
<accession>A0A179F3I4</accession>
<feature type="transmembrane region" description="Helical" evidence="3">
    <location>
        <begin position="365"/>
        <end position="384"/>
    </location>
</feature>
<keyword evidence="3" id="KW-0472">Membrane</keyword>
<dbReference type="GO" id="GO:0016020">
    <property type="term" value="C:membrane"/>
    <property type="evidence" value="ECO:0007669"/>
    <property type="project" value="UniProtKB-SubCell"/>
</dbReference>
<feature type="transmembrane region" description="Helical" evidence="3">
    <location>
        <begin position="135"/>
        <end position="155"/>
    </location>
</feature>
<dbReference type="AlphaFoldDB" id="A0A179F3I4"/>
<dbReference type="InterPro" id="IPR020846">
    <property type="entry name" value="MFS_dom"/>
</dbReference>
<evidence type="ECO:0000256" key="1">
    <source>
        <dbReference type="ARBA" id="ARBA00004141"/>
    </source>
</evidence>
<dbReference type="KEGG" id="pchm:VFPPC_10069"/>
<dbReference type="InterPro" id="IPR050327">
    <property type="entry name" value="Proton-linked_MCT"/>
</dbReference>
<organism evidence="5 6">
    <name type="scientific">Pochonia chlamydosporia 170</name>
    <dbReference type="NCBI Taxonomy" id="1380566"/>
    <lineage>
        <taxon>Eukaryota</taxon>
        <taxon>Fungi</taxon>
        <taxon>Dikarya</taxon>
        <taxon>Ascomycota</taxon>
        <taxon>Pezizomycotina</taxon>
        <taxon>Sordariomycetes</taxon>
        <taxon>Hypocreomycetidae</taxon>
        <taxon>Hypocreales</taxon>
        <taxon>Clavicipitaceae</taxon>
        <taxon>Pochonia</taxon>
    </lineage>
</organism>
<gene>
    <name evidence="5" type="ORF">VFPPC_10069</name>
</gene>
<feature type="transmembrane region" description="Helical" evidence="3">
    <location>
        <begin position="42"/>
        <end position="63"/>
    </location>
</feature>
<dbReference type="GO" id="GO:0022857">
    <property type="term" value="F:transmembrane transporter activity"/>
    <property type="evidence" value="ECO:0007669"/>
    <property type="project" value="InterPro"/>
</dbReference>
<evidence type="ECO:0000256" key="3">
    <source>
        <dbReference type="SAM" id="Phobius"/>
    </source>
</evidence>
<dbReference type="EMBL" id="LSBJ02000004">
    <property type="protein sequence ID" value="OAQ59974.1"/>
    <property type="molecule type" value="Genomic_DNA"/>
</dbReference>
<protein>
    <submittedName>
        <fullName evidence="5">MFS monocarboxylate</fullName>
    </submittedName>
</protein>
<feature type="transmembrane region" description="Helical" evidence="3">
    <location>
        <begin position="200"/>
        <end position="221"/>
    </location>
</feature>
<feature type="transmembrane region" description="Helical" evidence="3">
    <location>
        <begin position="333"/>
        <end position="353"/>
    </location>
</feature>
<evidence type="ECO:0000313" key="5">
    <source>
        <dbReference type="EMBL" id="OAQ59974.1"/>
    </source>
</evidence>
<evidence type="ECO:0000259" key="4">
    <source>
        <dbReference type="PROSITE" id="PS50850"/>
    </source>
</evidence>
<keyword evidence="3" id="KW-0812">Transmembrane</keyword>
<name>A0A179F3I4_METCM</name>
<feature type="transmembrane region" description="Helical" evidence="3">
    <location>
        <begin position="79"/>
        <end position="98"/>
    </location>
</feature>
<comment type="subcellular location">
    <subcellularLocation>
        <location evidence="1">Membrane</location>
        <topology evidence="1">Multi-pass membrane protein</topology>
    </subcellularLocation>
</comment>
<dbReference type="OrthoDB" id="2213137at2759"/>
<dbReference type="PANTHER" id="PTHR11360:SF287">
    <property type="entry name" value="MFS MONOCARBOXYLATE TRANSPORTER"/>
    <property type="match status" value="1"/>
</dbReference>
<dbReference type="InterPro" id="IPR036259">
    <property type="entry name" value="MFS_trans_sf"/>
</dbReference>
<dbReference type="InterPro" id="IPR011701">
    <property type="entry name" value="MFS"/>
</dbReference>
<feature type="transmembrane region" description="Helical" evidence="3">
    <location>
        <begin position="404"/>
        <end position="425"/>
    </location>
</feature>
<dbReference type="Gene3D" id="1.20.1250.20">
    <property type="entry name" value="MFS general substrate transporter like domains"/>
    <property type="match status" value="2"/>
</dbReference>
<feature type="transmembrane region" description="Helical" evidence="3">
    <location>
        <begin position="272"/>
        <end position="296"/>
    </location>
</feature>
<comment type="similarity">
    <text evidence="2">Belongs to the major facilitator superfamily. Monocarboxylate porter (TC 2.A.1.13) family.</text>
</comment>
<comment type="caution">
    <text evidence="5">The sequence shown here is derived from an EMBL/GenBank/DDBJ whole genome shotgun (WGS) entry which is preliminary data.</text>
</comment>
<keyword evidence="6" id="KW-1185">Reference proteome</keyword>
<dbReference type="RefSeq" id="XP_018137935.1">
    <property type="nucleotide sequence ID" value="XM_018288504.1"/>
</dbReference>
<proteinExistence type="inferred from homology"/>
<dbReference type="GeneID" id="28852498"/>
<sequence>MAMSIELANVSGHPPNTERDNDDDELITALPPADEGSQAWKYLLGCFIVEAALWAFPVTFGVFQKHYSQLPQFQSSPNIAMIGILPSSLYFLGAPIITPLVNRYQKWQRHMVVVGWAGCVLSLIAASFVNSIGGLIVTQGAGYGVSFSLLYLAVLRMLDEWFVRRRGLAYGILSAGGGVSGMGLPFLLEYLLSKHGFRTTLRTVAIAQVVLVAPVLPLLKGRLPTTSQGALRALDLGFFRHPLFYVFAFSNLAQAFGYYIPSLYLPSFASEAGFSGFVGAMLLSLNNLGNIMGWVIFGFLSDRIDVHILVFLLPFASAVSAFVLWGFARSLGLLIAFSLVYGWFAGAFVILWPRFGIMLSDDPQVVYSLMAFGKGIGNLAIGPISGELIRGGVSAGYGLGRYRALIIFLGSSMLGSSLGAMGVYFRSRPRPRFSP</sequence>
<reference evidence="5 6" key="1">
    <citation type="journal article" date="2016" name="PLoS Pathog.">
        <title>Biosynthesis of antibiotic leucinostatins in bio-control fungus Purpureocillium lilacinum and their inhibition on phytophthora revealed by genome mining.</title>
        <authorList>
            <person name="Wang G."/>
            <person name="Liu Z."/>
            <person name="Lin R."/>
            <person name="Li E."/>
            <person name="Mao Z."/>
            <person name="Ling J."/>
            <person name="Yang Y."/>
            <person name="Yin W.B."/>
            <person name="Xie B."/>
        </authorList>
    </citation>
    <scope>NUCLEOTIDE SEQUENCE [LARGE SCALE GENOMIC DNA]</scope>
    <source>
        <strain evidence="5">170</strain>
    </source>
</reference>
<feature type="transmembrane region" description="Helical" evidence="3">
    <location>
        <begin position="110"/>
        <end position="129"/>
    </location>
</feature>
<feature type="transmembrane region" description="Helical" evidence="3">
    <location>
        <begin position="308"/>
        <end position="327"/>
    </location>
</feature>
<dbReference type="PANTHER" id="PTHR11360">
    <property type="entry name" value="MONOCARBOXYLATE TRANSPORTER"/>
    <property type="match status" value="1"/>
</dbReference>
<feature type="transmembrane region" description="Helical" evidence="3">
    <location>
        <begin position="167"/>
        <end position="188"/>
    </location>
</feature>
<dbReference type="PROSITE" id="PS50850">
    <property type="entry name" value="MFS"/>
    <property type="match status" value="1"/>
</dbReference>
<keyword evidence="3" id="KW-1133">Transmembrane helix</keyword>
<dbReference type="SUPFAM" id="SSF103473">
    <property type="entry name" value="MFS general substrate transporter"/>
    <property type="match status" value="1"/>
</dbReference>
<dbReference type="Proteomes" id="UP000078397">
    <property type="component" value="Unassembled WGS sequence"/>
</dbReference>
<dbReference type="Pfam" id="PF07690">
    <property type="entry name" value="MFS_1"/>
    <property type="match status" value="1"/>
</dbReference>